<dbReference type="Proteomes" id="UP001279734">
    <property type="component" value="Unassembled WGS sequence"/>
</dbReference>
<protein>
    <submittedName>
        <fullName evidence="2">Uncharacterized protein</fullName>
    </submittedName>
</protein>
<dbReference type="EMBL" id="BSYO01000029">
    <property type="protein sequence ID" value="GMH25440.1"/>
    <property type="molecule type" value="Genomic_DNA"/>
</dbReference>
<name>A0AAD3Y2T5_NEPGR</name>
<accession>A0AAD3Y2T5</accession>
<sequence>MDVHNADDKSQYMNLGHAASCQTSAFKPEPTTVDHIVPLEMVLHAGLAKEGHADSVLQDNFWQENEQLISSTSLCLAHAVSKEFVMDVKDSINSFAVLQVLEDIVEQEEGAKECKSSRGRGDAGELKEPFSI</sequence>
<dbReference type="AlphaFoldDB" id="A0AAD3Y2T5"/>
<evidence type="ECO:0000256" key="1">
    <source>
        <dbReference type="SAM" id="MobiDB-lite"/>
    </source>
</evidence>
<feature type="region of interest" description="Disordered" evidence="1">
    <location>
        <begin position="109"/>
        <end position="132"/>
    </location>
</feature>
<evidence type="ECO:0000313" key="3">
    <source>
        <dbReference type="Proteomes" id="UP001279734"/>
    </source>
</evidence>
<organism evidence="2 3">
    <name type="scientific">Nepenthes gracilis</name>
    <name type="common">Slender pitcher plant</name>
    <dbReference type="NCBI Taxonomy" id="150966"/>
    <lineage>
        <taxon>Eukaryota</taxon>
        <taxon>Viridiplantae</taxon>
        <taxon>Streptophyta</taxon>
        <taxon>Embryophyta</taxon>
        <taxon>Tracheophyta</taxon>
        <taxon>Spermatophyta</taxon>
        <taxon>Magnoliopsida</taxon>
        <taxon>eudicotyledons</taxon>
        <taxon>Gunneridae</taxon>
        <taxon>Pentapetalae</taxon>
        <taxon>Caryophyllales</taxon>
        <taxon>Nepenthaceae</taxon>
        <taxon>Nepenthes</taxon>
    </lineage>
</organism>
<comment type="caution">
    <text evidence="2">The sequence shown here is derived from an EMBL/GenBank/DDBJ whole genome shotgun (WGS) entry which is preliminary data.</text>
</comment>
<gene>
    <name evidence="2" type="ORF">Nepgr_027283</name>
</gene>
<evidence type="ECO:0000313" key="2">
    <source>
        <dbReference type="EMBL" id="GMH25440.1"/>
    </source>
</evidence>
<proteinExistence type="predicted"/>
<keyword evidence="3" id="KW-1185">Reference proteome</keyword>
<reference evidence="2" key="1">
    <citation type="submission" date="2023-05" db="EMBL/GenBank/DDBJ databases">
        <title>Nepenthes gracilis genome sequencing.</title>
        <authorList>
            <person name="Fukushima K."/>
        </authorList>
    </citation>
    <scope>NUCLEOTIDE SEQUENCE</scope>
    <source>
        <strain evidence="2">SING2019-196</strain>
    </source>
</reference>